<dbReference type="AlphaFoldDB" id="F4PPF4"/>
<reference evidence="3" key="1">
    <citation type="journal article" date="2011" name="Genome Res.">
        <title>Phylogeny-wide analysis of social amoeba genomes highlights ancient origins for complex intercellular communication.</title>
        <authorList>
            <person name="Heidel A.J."/>
            <person name="Lawal H.M."/>
            <person name="Felder M."/>
            <person name="Schilde C."/>
            <person name="Helps N.R."/>
            <person name="Tunggal B."/>
            <person name="Rivero F."/>
            <person name="John U."/>
            <person name="Schleicher M."/>
            <person name="Eichinger L."/>
            <person name="Platzer M."/>
            <person name="Noegel A.A."/>
            <person name="Schaap P."/>
            <person name="Gloeckner G."/>
        </authorList>
    </citation>
    <scope>NUCLEOTIDE SEQUENCE [LARGE SCALE GENOMIC DNA]</scope>
    <source>
        <strain evidence="3">SH3</strain>
    </source>
</reference>
<name>F4PPF4_CACFS</name>
<dbReference type="RefSeq" id="XP_004360118.1">
    <property type="nucleotide sequence ID" value="XM_004360061.1"/>
</dbReference>
<dbReference type="EMBL" id="GL883009">
    <property type="protein sequence ID" value="EGG22267.1"/>
    <property type="molecule type" value="Genomic_DNA"/>
</dbReference>
<evidence type="ECO:0000313" key="2">
    <source>
        <dbReference type="EMBL" id="EGG22267.1"/>
    </source>
</evidence>
<dbReference type="Proteomes" id="UP000007797">
    <property type="component" value="Unassembled WGS sequence"/>
</dbReference>
<feature type="compositionally biased region" description="Acidic residues" evidence="1">
    <location>
        <begin position="199"/>
        <end position="221"/>
    </location>
</feature>
<gene>
    <name evidence="2" type="ORF">DFA_04385</name>
</gene>
<sequence>MNFRKQRIVDEQKTVDVETQNTFKAYAKQAILLKRDMDKFVVDHAIPIQDNITLPLINGTNYNNNNTNANNNSPLSPANQQILLPIFTGYNLFMRMPLLLVKHKEDILSRVILLASGIPFLQLQSFLTLPRPTNSLIEASAVSHVNTVALGSLYLLGGIKREGRVSLAQAMINLTVILPHLATSIAYRRQLAFMMELSNSDDEDESDDGDEDNDSDEDSEGDSSGPVQIINKHE</sequence>
<protein>
    <submittedName>
        <fullName evidence="2">Uncharacterized protein</fullName>
    </submittedName>
</protein>
<organism evidence="2 3">
    <name type="scientific">Cavenderia fasciculata</name>
    <name type="common">Slime mold</name>
    <name type="synonym">Dictyostelium fasciculatum</name>
    <dbReference type="NCBI Taxonomy" id="261658"/>
    <lineage>
        <taxon>Eukaryota</taxon>
        <taxon>Amoebozoa</taxon>
        <taxon>Evosea</taxon>
        <taxon>Eumycetozoa</taxon>
        <taxon>Dictyostelia</taxon>
        <taxon>Acytosteliales</taxon>
        <taxon>Cavenderiaceae</taxon>
        <taxon>Cavenderia</taxon>
    </lineage>
</organism>
<keyword evidence="3" id="KW-1185">Reference proteome</keyword>
<proteinExistence type="predicted"/>
<evidence type="ECO:0000313" key="3">
    <source>
        <dbReference type="Proteomes" id="UP000007797"/>
    </source>
</evidence>
<feature type="region of interest" description="Disordered" evidence="1">
    <location>
        <begin position="198"/>
        <end position="234"/>
    </location>
</feature>
<dbReference type="KEGG" id="dfa:DFA_04385"/>
<accession>F4PPF4</accession>
<evidence type="ECO:0000256" key="1">
    <source>
        <dbReference type="SAM" id="MobiDB-lite"/>
    </source>
</evidence>
<dbReference type="GeneID" id="14874748"/>